<feature type="domain" description="Exonuclease" evidence="4">
    <location>
        <begin position="17"/>
        <end position="200"/>
    </location>
</feature>
<organism evidence="5 6">
    <name type="scientific">Candidatus Vogelbacteria bacterium CG10_big_fil_rev_8_21_14_0_10_45_14</name>
    <dbReference type="NCBI Taxonomy" id="1975042"/>
    <lineage>
        <taxon>Bacteria</taxon>
        <taxon>Candidatus Vogeliibacteriota</taxon>
    </lineage>
</organism>
<protein>
    <recommendedName>
        <fullName evidence="4">Exonuclease domain-containing protein</fullName>
    </recommendedName>
</protein>
<dbReference type="PANTHER" id="PTHR30231:SF4">
    <property type="entry name" value="PROTEIN NEN2"/>
    <property type="match status" value="1"/>
</dbReference>
<evidence type="ECO:0000259" key="4">
    <source>
        <dbReference type="SMART" id="SM00479"/>
    </source>
</evidence>
<dbReference type="SMART" id="SM00479">
    <property type="entry name" value="EXOIII"/>
    <property type="match status" value="1"/>
</dbReference>
<accession>A0A2H0RKS9</accession>
<dbReference type="GO" id="GO:0005829">
    <property type="term" value="C:cytosol"/>
    <property type="evidence" value="ECO:0007669"/>
    <property type="project" value="TreeGrafter"/>
</dbReference>
<evidence type="ECO:0000256" key="1">
    <source>
        <dbReference type="ARBA" id="ARBA00022722"/>
    </source>
</evidence>
<dbReference type="PANTHER" id="PTHR30231">
    <property type="entry name" value="DNA POLYMERASE III SUBUNIT EPSILON"/>
    <property type="match status" value="1"/>
</dbReference>
<sequence>MTHSGKPAQEVNMRDSNLAFIDLETTGLDPTRHEIIEIGLVLVKQKRTKKRGYELLALKEWDVKVKPMRIQDADKIALKINGYREEDWKSAINLKRALEKLSKLTKGAIIVAQNIAFDWAFLEKAYREYGVPMGMHSKRKLDTVSIWFAKYHNDPVPEKFSLYHMAKYTGVKNIKAHTALSDARATFEIYKKVMCQNNPEQHYNTHF</sequence>
<dbReference type="GO" id="GO:0003676">
    <property type="term" value="F:nucleic acid binding"/>
    <property type="evidence" value="ECO:0007669"/>
    <property type="project" value="InterPro"/>
</dbReference>
<evidence type="ECO:0000256" key="3">
    <source>
        <dbReference type="ARBA" id="ARBA00022839"/>
    </source>
</evidence>
<gene>
    <name evidence="5" type="ORF">COV07_00570</name>
</gene>
<keyword evidence="2" id="KW-0378">Hydrolase</keyword>
<dbReference type="InterPro" id="IPR012337">
    <property type="entry name" value="RNaseH-like_sf"/>
</dbReference>
<name>A0A2H0RKS9_9BACT</name>
<evidence type="ECO:0000313" key="6">
    <source>
        <dbReference type="Proteomes" id="UP000230833"/>
    </source>
</evidence>
<evidence type="ECO:0000313" key="5">
    <source>
        <dbReference type="EMBL" id="PIR47152.1"/>
    </source>
</evidence>
<evidence type="ECO:0000256" key="2">
    <source>
        <dbReference type="ARBA" id="ARBA00022801"/>
    </source>
</evidence>
<dbReference type="Pfam" id="PF00929">
    <property type="entry name" value="RNase_T"/>
    <property type="match status" value="1"/>
</dbReference>
<reference evidence="5 6" key="1">
    <citation type="submission" date="2017-09" db="EMBL/GenBank/DDBJ databases">
        <title>Depth-based differentiation of microbial function through sediment-hosted aquifers and enrichment of novel symbionts in the deep terrestrial subsurface.</title>
        <authorList>
            <person name="Probst A.J."/>
            <person name="Ladd B."/>
            <person name="Jarett J.K."/>
            <person name="Geller-Mcgrath D.E."/>
            <person name="Sieber C.M."/>
            <person name="Emerson J.B."/>
            <person name="Anantharaman K."/>
            <person name="Thomas B.C."/>
            <person name="Malmstrom R."/>
            <person name="Stieglmeier M."/>
            <person name="Klingl A."/>
            <person name="Woyke T."/>
            <person name="Ryan C.M."/>
            <person name="Banfield J.F."/>
        </authorList>
    </citation>
    <scope>NUCLEOTIDE SEQUENCE [LARGE SCALE GENOMIC DNA]</scope>
    <source>
        <strain evidence="5">CG10_big_fil_rev_8_21_14_0_10_45_14</strain>
    </source>
</reference>
<dbReference type="GO" id="GO:0008408">
    <property type="term" value="F:3'-5' exonuclease activity"/>
    <property type="evidence" value="ECO:0007669"/>
    <property type="project" value="TreeGrafter"/>
</dbReference>
<dbReference type="CDD" id="cd06127">
    <property type="entry name" value="DEDDh"/>
    <property type="match status" value="1"/>
</dbReference>
<dbReference type="AlphaFoldDB" id="A0A2H0RKS9"/>
<dbReference type="Proteomes" id="UP000230833">
    <property type="component" value="Unassembled WGS sequence"/>
</dbReference>
<keyword evidence="1" id="KW-0540">Nuclease</keyword>
<dbReference type="InterPro" id="IPR036397">
    <property type="entry name" value="RNaseH_sf"/>
</dbReference>
<comment type="caution">
    <text evidence="5">The sequence shown here is derived from an EMBL/GenBank/DDBJ whole genome shotgun (WGS) entry which is preliminary data.</text>
</comment>
<dbReference type="SUPFAM" id="SSF53098">
    <property type="entry name" value="Ribonuclease H-like"/>
    <property type="match status" value="1"/>
</dbReference>
<dbReference type="Gene3D" id="3.30.420.10">
    <property type="entry name" value="Ribonuclease H-like superfamily/Ribonuclease H"/>
    <property type="match status" value="1"/>
</dbReference>
<dbReference type="InterPro" id="IPR013520">
    <property type="entry name" value="Ribonucl_H"/>
</dbReference>
<proteinExistence type="predicted"/>
<dbReference type="EMBL" id="PCYL01000005">
    <property type="protein sequence ID" value="PIR47152.1"/>
    <property type="molecule type" value="Genomic_DNA"/>
</dbReference>
<keyword evidence="3" id="KW-0269">Exonuclease</keyword>